<evidence type="ECO:0000256" key="2">
    <source>
        <dbReference type="ARBA" id="ARBA00022516"/>
    </source>
</evidence>
<dbReference type="RefSeq" id="WP_173020565.1">
    <property type="nucleotide sequence ID" value="NZ_DBGEAO010000059.1"/>
</dbReference>
<feature type="binding site" evidence="10">
    <location>
        <position position="97"/>
    </location>
    <ligand>
        <name>Mn(2+)</name>
        <dbReference type="ChEBI" id="CHEBI:29035"/>
        <label>2</label>
    </ligand>
</feature>
<dbReference type="GO" id="GO:0019897">
    <property type="term" value="C:extrinsic component of plasma membrane"/>
    <property type="evidence" value="ECO:0007669"/>
    <property type="project" value="UniProtKB-UniRule"/>
</dbReference>
<sequence>MSFNGVVPAESCLSKIPPLQNPVFIADLHLAADKPATKEAFFKFLKNDAARFSELVILGDLFEFWAGDDHAPAYADILEALKAFFLNGHRIYVMHGNRDFLLGKGFTAATGAQLIADPIPVQVGFDHILLSHGDMWCTLDPEYQQFRATLRSPDVQRQILGEKLEHRIALAGGLRNQSAYDNQEKSKEVMDVVVNDVARSVRQYRIKIIIHGHTHRPAHHTHVNEDSRFDRWVLPDWDFENGRSRGGYLSFENGYIHFGHLD</sequence>
<comment type="similarity">
    <text evidence="10">Belongs to the LpxH family.</text>
</comment>
<dbReference type="HAMAP" id="MF_00575">
    <property type="entry name" value="LpxH"/>
    <property type="match status" value="1"/>
</dbReference>
<dbReference type="GO" id="GO:0008758">
    <property type="term" value="F:UDP-2,3-diacylglucosamine hydrolase activity"/>
    <property type="evidence" value="ECO:0007669"/>
    <property type="project" value="UniProtKB-UniRule"/>
</dbReference>
<dbReference type="GO" id="GO:0005737">
    <property type="term" value="C:cytoplasm"/>
    <property type="evidence" value="ECO:0007669"/>
    <property type="project" value="InterPro"/>
</dbReference>
<feature type="binding site" evidence="10">
    <location>
        <position position="140"/>
    </location>
    <ligand>
        <name>substrate</name>
    </ligand>
</feature>
<evidence type="ECO:0000259" key="11">
    <source>
        <dbReference type="Pfam" id="PF00149"/>
    </source>
</evidence>
<dbReference type="UniPathway" id="UPA00359">
    <property type="reaction ID" value="UER00480"/>
</dbReference>
<dbReference type="GO" id="GO:0009245">
    <property type="term" value="P:lipid A biosynthetic process"/>
    <property type="evidence" value="ECO:0007669"/>
    <property type="project" value="UniProtKB-UniRule"/>
</dbReference>
<feature type="binding site" evidence="10">
    <location>
        <position position="60"/>
    </location>
    <ligand>
        <name>Mn(2+)</name>
        <dbReference type="ChEBI" id="CHEBI:29035"/>
        <label>2</label>
    </ligand>
</feature>
<dbReference type="InterPro" id="IPR010138">
    <property type="entry name" value="UDP-diacylglucosamine_Hdrlase"/>
</dbReference>
<keyword evidence="2 10" id="KW-0444">Lipid biosynthesis</keyword>
<evidence type="ECO:0000256" key="6">
    <source>
        <dbReference type="ARBA" id="ARBA00022801"/>
    </source>
</evidence>
<organism evidence="12 13">
    <name type="scientific">Parasutterella excrementihominis</name>
    <dbReference type="NCBI Taxonomy" id="487175"/>
    <lineage>
        <taxon>Bacteria</taxon>
        <taxon>Pseudomonadati</taxon>
        <taxon>Pseudomonadota</taxon>
        <taxon>Betaproteobacteria</taxon>
        <taxon>Burkholderiales</taxon>
        <taxon>Sutterellaceae</taxon>
        <taxon>Parasutterella</taxon>
    </lineage>
</organism>
<evidence type="ECO:0000256" key="10">
    <source>
        <dbReference type="HAMAP-Rule" id="MF_00575"/>
    </source>
</evidence>
<dbReference type="PANTHER" id="PTHR34990:SF1">
    <property type="entry name" value="UDP-2,3-DIACYLGLUCOSAMINE HYDROLASE"/>
    <property type="match status" value="1"/>
</dbReference>
<dbReference type="InterPro" id="IPR004843">
    <property type="entry name" value="Calcineurin-like_PHP"/>
</dbReference>
<keyword evidence="9 10" id="KW-0464">Manganese</keyword>
<keyword evidence="8 10" id="KW-0472">Membrane</keyword>
<feature type="binding site" evidence="10">
    <location>
        <position position="178"/>
    </location>
    <ligand>
        <name>substrate</name>
    </ligand>
</feature>
<feature type="binding site" evidence="10">
    <location>
        <position position="60"/>
    </location>
    <ligand>
        <name>Mn(2+)</name>
        <dbReference type="ChEBI" id="CHEBI:29035"/>
        <label>1</label>
    </ligand>
</feature>
<keyword evidence="5 10" id="KW-0479">Metal-binding</keyword>
<feature type="binding site" evidence="10">
    <location>
        <position position="182"/>
    </location>
    <ligand>
        <name>substrate</name>
    </ligand>
</feature>
<evidence type="ECO:0000256" key="7">
    <source>
        <dbReference type="ARBA" id="ARBA00023098"/>
    </source>
</evidence>
<dbReference type="InterPro" id="IPR043461">
    <property type="entry name" value="LpxH-like"/>
</dbReference>
<evidence type="ECO:0000313" key="13">
    <source>
        <dbReference type="Proteomes" id="UP000462362"/>
    </source>
</evidence>
<evidence type="ECO:0000256" key="8">
    <source>
        <dbReference type="ARBA" id="ARBA00023136"/>
    </source>
</evidence>
<comment type="catalytic activity">
    <reaction evidence="10">
        <text>UDP-2-N,3-O-bis[(3R)-3-hydroxytetradecanoyl]-alpha-D-glucosamine + H2O = 2-N,3-O-bis[(3R)-3-hydroxytetradecanoyl]-alpha-D-glucosaminyl 1-phosphate + UMP + 2 H(+)</text>
        <dbReference type="Rhea" id="RHEA:25213"/>
        <dbReference type="ChEBI" id="CHEBI:15377"/>
        <dbReference type="ChEBI" id="CHEBI:15378"/>
        <dbReference type="ChEBI" id="CHEBI:57865"/>
        <dbReference type="ChEBI" id="CHEBI:57957"/>
        <dbReference type="ChEBI" id="CHEBI:78847"/>
        <dbReference type="EC" id="3.6.1.54"/>
    </reaction>
</comment>
<evidence type="ECO:0000313" key="12">
    <source>
        <dbReference type="EMBL" id="MTU43252.1"/>
    </source>
</evidence>
<feature type="binding site" evidence="10">
    <location>
        <position position="185"/>
    </location>
    <ligand>
        <name>substrate</name>
    </ligand>
</feature>
<dbReference type="Proteomes" id="UP000462362">
    <property type="component" value="Unassembled WGS sequence"/>
</dbReference>
<dbReference type="Pfam" id="PF00149">
    <property type="entry name" value="Metallophos"/>
    <property type="match status" value="1"/>
</dbReference>
<dbReference type="InterPro" id="IPR029052">
    <property type="entry name" value="Metallo-depent_PP-like"/>
</dbReference>
<comment type="pathway">
    <text evidence="10">Glycolipid biosynthesis; lipid IV(A) biosynthesis; lipid IV(A) from (3R)-3-hydroxytetradecanoyl-[acyl-carrier-protein] and UDP-N-acetyl-alpha-D-glucosamine: step 4/6.</text>
</comment>
<protein>
    <recommendedName>
        <fullName evidence="10">UDP-2,3-diacylglucosamine hydrolase</fullName>
        <ecNumber evidence="10">3.6.1.54</ecNumber>
    </recommendedName>
    <alternativeName>
        <fullName evidence="10">UDP-2,3-diacylglucosamine diphosphatase</fullName>
    </alternativeName>
</protein>
<feature type="binding site" evidence="10">
    <location>
        <position position="29"/>
    </location>
    <ligand>
        <name>Mn(2+)</name>
        <dbReference type="ChEBI" id="CHEBI:29035"/>
        <label>1</label>
    </ligand>
</feature>
<feature type="binding site" evidence="10">
    <location>
        <position position="213"/>
    </location>
    <ligand>
        <name>Mn(2+)</name>
        <dbReference type="ChEBI" id="CHEBI:29035"/>
        <label>2</label>
    </ligand>
</feature>
<evidence type="ECO:0000256" key="5">
    <source>
        <dbReference type="ARBA" id="ARBA00022723"/>
    </source>
</evidence>
<dbReference type="SUPFAM" id="SSF56300">
    <property type="entry name" value="Metallo-dependent phosphatases"/>
    <property type="match status" value="1"/>
</dbReference>
<evidence type="ECO:0000256" key="1">
    <source>
        <dbReference type="ARBA" id="ARBA00022475"/>
    </source>
</evidence>
<comment type="function">
    <text evidence="10">Hydrolyzes the pyrophosphate bond of UDP-2,3-diacylglucosamine to yield 2,3-diacylglucosamine 1-phosphate (lipid X) and UMP by catalyzing the attack of water at the alpha-P atom. Involved in the biosynthesis of lipid A, a phosphorylated glycolipid that anchors the lipopolysaccharide to the outer membrane of the cell.</text>
</comment>
<dbReference type="PANTHER" id="PTHR34990">
    <property type="entry name" value="UDP-2,3-DIACYLGLUCOSAMINE HYDROLASE-RELATED"/>
    <property type="match status" value="1"/>
</dbReference>
<dbReference type="NCBIfam" id="NF003743">
    <property type="entry name" value="PRK05340.1"/>
    <property type="match status" value="1"/>
</dbReference>
<feature type="domain" description="Calcineurin-like phosphoesterase" evidence="11">
    <location>
        <begin position="23"/>
        <end position="217"/>
    </location>
</feature>
<feature type="binding site" evidence="10">
    <location>
        <position position="215"/>
    </location>
    <ligand>
        <name>Mn(2+)</name>
        <dbReference type="ChEBI" id="CHEBI:29035"/>
        <label>1</label>
    </ligand>
</feature>
<feature type="binding site" evidence="10">
    <location>
        <position position="213"/>
    </location>
    <ligand>
        <name>substrate</name>
    </ligand>
</feature>
<proteinExistence type="inferred from homology"/>
<dbReference type="CDD" id="cd07398">
    <property type="entry name" value="MPP_YbbF-LpxH"/>
    <property type="match status" value="1"/>
</dbReference>
<dbReference type="AlphaFoldDB" id="A0A6I3S2Q6"/>
<gene>
    <name evidence="10" type="primary">lpxH</name>
    <name evidence="12" type="ORF">GMD42_06380</name>
</gene>
<accession>A0A6I3S2Q6</accession>
<name>A0A6I3S2Q6_9BURK</name>
<feature type="binding site" evidence="10">
    <location>
        <begin position="97"/>
        <end position="98"/>
    </location>
    <ligand>
        <name>substrate</name>
    </ligand>
</feature>
<dbReference type="EC" id="3.6.1.54" evidence="10"/>
<keyword evidence="3 10" id="KW-0997">Cell inner membrane</keyword>
<dbReference type="GO" id="GO:0030145">
    <property type="term" value="F:manganese ion binding"/>
    <property type="evidence" value="ECO:0007669"/>
    <property type="project" value="UniProtKB-UniRule"/>
</dbReference>
<comment type="cofactor">
    <cofactor evidence="10">
        <name>Mn(2+)</name>
        <dbReference type="ChEBI" id="CHEBI:29035"/>
    </cofactor>
    <text evidence="10">Binds 2 Mn(2+) ions per subunit in a binuclear metal center.</text>
</comment>
<dbReference type="Gene3D" id="3.60.21.10">
    <property type="match status" value="1"/>
</dbReference>
<keyword evidence="1 10" id="KW-1003">Cell membrane</keyword>
<dbReference type="EMBL" id="WNCL01000015">
    <property type="protein sequence ID" value="MTU43252.1"/>
    <property type="molecule type" value="Genomic_DNA"/>
</dbReference>
<feature type="binding site" evidence="10">
    <location>
        <position position="132"/>
    </location>
    <ligand>
        <name>Mn(2+)</name>
        <dbReference type="ChEBI" id="CHEBI:29035"/>
        <label>2</label>
    </ligand>
</feature>
<keyword evidence="4 10" id="KW-0441">Lipid A biosynthesis</keyword>
<dbReference type="NCBIfam" id="TIGR01854">
    <property type="entry name" value="lipid_A_lpxH"/>
    <property type="match status" value="1"/>
</dbReference>
<comment type="caution">
    <text evidence="12">The sequence shown here is derived from an EMBL/GenBank/DDBJ whole genome shotgun (WGS) entry which is preliminary data.</text>
</comment>
<evidence type="ECO:0000256" key="9">
    <source>
        <dbReference type="ARBA" id="ARBA00023211"/>
    </source>
</evidence>
<evidence type="ECO:0000256" key="3">
    <source>
        <dbReference type="ARBA" id="ARBA00022519"/>
    </source>
</evidence>
<feature type="binding site" evidence="10">
    <location>
        <position position="27"/>
    </location>
    <ligand>
        <name>Mn(2+)</name>
        <dbReference type="ChEBI" id="CHEBI:29035"/>
        <label>1</label>
    </ligand>
</feature>
<evidence type="ECO:0000256" key="4">
    <source>
        <dbReference type="ARBA" id="ARBA00022556"/>
    </source>
</evidence>
<comment type="subcellular location">
    <subcellularLocation>
        <location evidence="10">Cell inner membrane</location>
        <topology evidence="10">Peripheral membrane protein</topology>
        <orientation evidence="10">Cytoplasmic side</orientation>
    </subcellularLocation>
</comment>
<reference evidence="12 13" key="1">
    <citation type="journal article" date="2019" name="Nat. Med.">
        <title>A library of human gut bacterial isolates paired with longitudinal multiomics data enables mechanistic microbiome research.</title>
        <authorList>
            <person name="Poyet M."/>
            <person name="Groussin M."/>
            <person name="Gibbons S.M."/>
            <person name="Avila-Pacheco J."/>
            <person name="Jiang X."/>
            <person name="Kearney S.M."/>
            <person name="Perrotta A.R."/>
            <person name="Berdy B."/>
            <person name="Zhao S."/>
            <person name="Lieberman T.D."/>
            <person name="Swanson P.K."/>
            <person name="Smith M."/>
            <person name="Roesemann S."/>
            <person name="Alexander J.E."/>
            <person name="Rich S.A."/>
            <person name="Livny J."/>
            <person name="Vlamakis H."/>
            <person name="Clish C."/>
            <person name="Bullock K."/>
            <person name="Deik A."/>
            <person name="Scott J."/>
            <person name="Pierce K.A."/>
            <person name="Xavier R.J."/>
            <person name="Alm E.J."/>
        </authorList>
    </citation>
    <scope>NUCLEOTIDE SEQUENCE [LARGE SCALE GENOMIC DNA]</scope>
    <source>
        <strain evidence="12 13">BIOML-A2</strain>
    </source>
</reference>
<keyword evidence="6 10" id="KW-0378">Hydrolase</keyword>
<keyword evidence="7 10" id="KW-0443">Lipid metabolism</keyword>